<proteinExistence type="predicted"/>
<name>A0A343J945_9CLOT</name>
<dbReference type="EMBL" id="CP016786">
    <property type="protein sequence ID" value="ASW42053.1"/>
    <property type="molecule type" value="Genomic_DNA"/>
</dbReference>
<dbReference type="AlphaFoldDB" id="A0A343J945"/>
<dbReference type="RefSeq" id="WP_119864188.1">
    <property type="nucleotide sequence ID" value="NZ_CP016786.1"/>
</dbReference>
<evidence type="ECO:0000313" key="1">
    <source>
        <dbReference type="EMBL" id="ASW42053.1"/>
    </source>
</evidence>
<evidence type="ECO:0008006" key="3">
    <source>
        <dbReference type="Google" id="ProtNLM"/>
    </source>
</evidence>
<dbReference type="Proteomes" id="UP000264883">
    <property type="component" value="Chromosome"/>
</dbReference>
<keyword evidence="2" id="KW-1185">Reference proteome</keyword>
<dbReference type="KEGG" id="cia:BEN51_00565"/>
<gene>
    <name evidence="1" type="ORF">BEN51_00565</name>
</gene>
<reference evidence="1 2" key="1">
    <citation type="submission" date="2016-08" db="EMBL/GenBank/DDBJ databases">
        <title>Complete Genome Sequence Of The Indigo Reducing Clostridium isatidis DSM15098.</title>
        <authorList>
            <person name="Little G.T."/>
            <person name="Minton N.P."/>
        </authorList>
    </citation>
    <scope>NUCLEOTIDE SEQUENCE [LARGE SCALE GENOMIC DNA]</scope>
    <source>
        <strain evidence="1 2">DSM 15098</strain>
    </source>
</reference>
<sequence>MFEYKFVEVPLKVGFKVKVGDTFEECKEVINNEVKNGWRLKQILLPQSEKAGVYSPYCYQIIFEKEIK</sequence>
<organism evidence="1 2">
    <name type="scientific">Clostridium isatidis</name>
    <dbReference type="NCBI Taxonomy" id="182773"/>
    <lineage>
        <taxon>Bacteria</taxon>
        <taxon>Bacillati</taxon>
        <taxon>Bacillota</taxon>
        <taxon>Clostridia</taxon>
        <taxon>Eubacteriales</taxon>
        <taxon>Clostridiaceae</taxon>
        <taxon>Clostridium</taxon>
    </lineage>
</organism>
<dbReference type="InterPro" id="IPR025234">
    <property type="entry name" value="YjzH-like"/>
</dbReference>
<protein>
    <recommendedName>
        <fullName evidence="3">DUF4177 domain-containing protein</fullName>
    </recommendedName>
</protein>
<evidence type="ECO:0000313" key="2">
    <source>
        <dbReference type="Proteomes" id="UP000264883"/>
    </source>
</evidence>
<dbReference type="Pfam" id="PF13783">
    <property type="entry name" value="DUF4177"/>
    <property type="match status" value="1"/>
</dbReference>
<accession>A0A343J945</accession>
<dbReference type="OrthoDB" id="1739894at2"/>